<accession>A0ABX7QIJ7</accession>
<keyword evidence="2" id="KW-1185">Reference proteome</keyword>
<dbReference type="PROSITE" id="PS51257">
    <property type="entry name" value="PROKAR_LIPOPROTEIN"/>
    <property type="match status" value="1"/>
</dbReference>
<dbReference type="RefSeq" id="WP_207297373.1">
    <property type="nucleotide sequence ID" value="NZ_CP071448.1"/>
</dbReference>
<gene>
    <name evidence="1" type="ORF">J0383_05150</name>
</gene>
<evidence type="ECO:0000313" key="1">
    <source>
        <dbReference type="EMBL" id="QSW90206.1"/>
    </source>
</evidence>
<dbReference type="Proteomes" id="UP000663440">
    <property type="component" value="Chromosome"/>
</dbReference>
<protein>
    <submittedName>
        <fullName evidence="1">Uncharacterized protein</fullName>
    </submittedName>
</protein>
<name>A0ABX7QIJ7_9FLAO</name>
<dbReference type="EMBL" id="CP071448">
    <property type="protein sequence ID" value="QSW90206.1"/>
    <property type="molecule type" value="Genomic_DNA"/>
</dbReference>
<proteinExistence type="predicted"/>
<reference evidence="1 2" key="1">
    <citation type="submission" date="2021-03" db="EMBL/GenBank/DDBJ databases">
        <title>Flavobacterium kribbensis sp. nov, an endophytic bacteria, isolated from soybean.</title>
        <authorList>
            <person name="Lee J."/>
            <person name="Seo J."/>
        </authorList>
    </citation>
    <scope>NUCLEOTIDE SEQUENCE [LARGE SCALE GENOMIC DNA]</scope>
    <source>
        <strain evidence="1 2">BB8</strain>
    </source>
</reference>
<sequence>MNGIIYRITIVCLLFSIFGCKKESIKKESKKSVVNINDLELIKSKDTLRLDYNGDDFGKEIDFGKKENQYKMLLFKNIALDSESLLQFEKLKHDQNLEPEGIKIKKRIKLNANYNTVILSSLESVYTLLNYNSKDELIDFLDLSKFNQQICQCTSHVYINKNGVIHCQIESGKPFYPYVDYKVNDKGKFEIIDQFIPPNEEKMPPKERLEYIIKKTASISGDTNVKSYLESDEFTASNTTFIDEKDVKKILFSKSHSTNVYNLLYDSIEQYTNEEKSLNVLGKVSDQNNLLLVCNLNRADQFGLILILNKNHEVIDSKFINIGDPMTDESILDFVKG</sequence>
<evidence type="ECO:0000313" key="2">
    <source>
        <dbReference type="Proteomes" id="UP000663440"/>
    </source>
</evidence>
<organism evidence="1 2">
    <name type="scientific">Flavobacterium endoglycinae</name>
    <dbReference type="NCBI Taxonomy" id="2816357"/>
    <lineage>
        <taxon>Bacteria</taxon>
        <taxon>Pseudomonadati</taxon>
        <taxon>Bacteroidota</taxon>
        <taxon>Flavobacteriia</taxon>
        <taxon>Flavobacteriales</taxon>
        <taxon>Flavobacteriaceae</taxon>
        <taxon>Flavobacterium</taxon>
    </lineage>
</organism>